<accession>A0A1E4SZA7</accession>
<reference evidence="4" key="1">
    <citation type="submission" date="2016-04" db="EMBL/GenBank/DDBJ databases">
        <title>Comparative genomics of biotechnologically important yeasts.</title>
        <authorList>
            <consortium name="DOE Joint Genome Institute"/>
            <person name="Riley R."/>
            <person name="Haridas S."/>
            <person name="Wolfe K.H."/>
            <person name="Lopes M.R."/>
            <person name="Hittinger C.T."/>
            <person name="Goker M."/>
            <person name="Salamov A."/>
            <person name="Wisecaver J."/>
            <person name="Long T.M."/>
            <person name="Aerts A.L."/>
            <person name="Barry K."/>
            <person name="Choi C."/>
            <person name="Clum A."/>
            <person name="Coughlan A.Y."/>
            <person name="Deshpande S."/>
            <person name="Douglass A.P."/>
            <person name="Hanson S.J."/>
            <person name="Klenk H.-P."/>
            <person name="Labutti K."/>
            <person name="Lapidus A."/>
            <person name="Lindquist E."/>
            <person name="Lipzen A."/>
            <person name="Meier-Kolthoff J.P."/>
            <person name="Ohm R.A."/>
            <person name="Otillar R.P."/>
            <person name="Pangilinan J."/>
            <person name="Peng Y."/>
            <person name="Rokas A."/>
            <person name="Rosa C.A."/>
            <person name="Scheuner C."/>
            <person name="Sibirny A.A."/>
            <person name="Slot J.C."/>
            <person name="Stielow J.B."/>
            <person name="Sun H."/>
            <person name="Kurtzman C.P."/>
            <person name="Blackwell M."/>
            <person name="Grigoriev I.V."/>
            <person name="Jeffries T.W."/>
        </authorList>
    </citation>
    <scope>NUCLEOTIDE SEQUENCE [LARGE SCALE GENOMIC DNA]</scope>
    <source>
        <strain evidence="4">NRRL YB-2248</strain>
    </source>
</reference>
<proteinExistence type="predicted"/>
<organism evidence="3 4">
    <name type="scientific">[Candida] arabinofermentans NRRL YB-2248</name>
    <dbReference type="NCBI Taxonomy" id="983967"/>
    <lineage>
        <taxon>Eukaryota</taxon>
        <taxon>Fungi</taxon>
        <taxon>Dikarya</taxon>
        <taxon>Ascomycota</taxon>
        <taxon>Saccharomycotina</taxon>
        <taxon>Pichiomycetes</taxon>
        <taxon>Pichiales</taxon>
        <taxon>Pichiaceae</taxon>
        <taxon>Ogataea</taxon>
        <taxon>Ogataea/Candida clade</taxon>
    </lineage>
</organism>
<protein>
    <submittedName>
        <fullName evidence="3">Uncharacterized protein</fullName>
    </submittedName>
</protein>
<keyword evidence="2" id="KW-0732">Signal</keyword>
<keyword evidence="4" id="KW-1185">Reference proteome</keyword>
<evidence type="ECO:0000256" key="1">
    <source>
        <dbReference type="SAM" id="MobiDB-lite"/>
    </source>
</evidence>
<feature type="signal peptide" evidence="2">
    <location>
        <begin position="1"/>
        <end position="19"/>
    </location>
</feature>
<evidence type="ECO:0000256" key="2">
    <source>
        <dbReference type="SAM" id="SignalP"/>
    </source>
</evidence>
<feature type="region of interest" description="Disordered" evidence="1">
    <location>
        <begin position="622"/>
        <end position="643"/>
    </location>
</feature>
<dbReference type="OrthoDB" id="3260408at2759"/>
<name>A0A1E4SZA7_9ASCO</name>
<sequence length="719" mass="82709">MSFIFRWKAFFPLLLLTYSLLHIRNTCPVGEVYSPDLDSDLLCKYTHSTYTYVQPLAEPYLLKFDQHVVSPTKEWYSGSGIKLYVELATNKLDLVYSKYAKTHVDNYYTIAELKLNHYTQVFKDESIRLFGVFLQNFKLKSHEFYEFSSIKANEIWLISKHYTLTTIYPKTLSTLSCLKTHIQLYSTRFSYKSYLLFNQYVSPQIIKLYYASKLNIIVEKVQSTISYKYFIKFSSIALEYLLKYINQLKEYYNALSNDKVTTTEEKLNFLKNEFNKLKNFKMPSYEDLEFFKKLAQTDSKTLPISTTTSTTSEENLATPTSKKYELLFKQIKSQALTDLNQQLTDLDTDLHDLIHDKLQPKLRDLAKSVNSNYDTIHSLLAQINKPNDDENYYVTRQDMRDAIAKHNSHFQVQSDDIIEEFKQYEEVFANEIKKVKIGVLETLEEFSDSSLTELSREIVSNGDDWEEWKSFNKLKKELLDLRNNIVNYDVNDIIAGNGGEKDGKVKGLLNELNKTLSVLVNDGGSYLAILRAKANLEFQFREKKERELAEVEVEAEEDDDDDVTKTYTITDTIVLGKDKQPSTTIKAEKPTDLVEDDEEVEEEVEAEVEAEATILPVGDPIVEVNEPEPESEPELELETESTSSEIVEEAEFSILPVGEPIVELNEPTDSEPVEEAEVSILPVGEPIVELNEPIVTDEAEATTIPVDEPTEEVLETLTI</sequence>
<dbReference type="AlphaFoldDB" id="A0A1E4SZA7"/>
<dbReference type="STRING" id="983967.A0A1E4SZA7"/>
<evidence type="ECO:0000313" key="4">
    <source>
        <dbReference type="Proteomes" id="UP000094801"/>
    </source>
</evidence>
<dbReference type="Proteomes" id="UP000094801">
    <property type="component" value="Unassembled WGS sequence"/>
</dbReference>
<evidence type="ECO:0000313" key="3">
    <source>
        <dbReference type="EMBL" id="ODV84829.1"/>
    </source>
</evidence>
<gene>
    <name evidence="3" type="ORF">CANARDRAFT_23821</name>
</gene>
<feature type="chain" id="PRO_5009162974" evidence="2">
    <location>
        <begin position="20"/>
        <end position="719"/>
    </location>
</feature>
<feature type="compositionally biased region" description="Acidic residues" evidence="1">
    <location>
        <begin position="625"/>
        <end position="639"/>
    </location>
</feature>
<dbReference type="EMBL" id="KV453855">
    <property type="protein sequence ID" value="ODV84829.1"/>
    <property type="molecule type" value="Genomic_DNA"/>
</dbReference>